<dbReference type="RefSeq" id="XP_002506895.1">
    <property type="nucleotide sequence ID" value="XM_002506849.1"/>
</dbReference>
<evidence type="ECO:0000256" key="2">
    <source>
        <dbReference type="ARBA" id="ARBA00022490"/>
    </source>
</evidence>
<gene>
    <name evidence="8" type="ORF">MICPUN_64869</name>
</gene>
<proteinExistence type="predicted"/>
<keyword evidence="4" id="KW-0206">Cytoskeleton</keyword>
<dbReference type="GO" id="GO:0060271">
    <property type="term" value="P:cilium assembly"/>
    <property type="evidence" value="ECO:0007669"/>
    <property type="project" value="TreeGrafter"/>
</dbReference>
<evidence type="ECO:0000256" key="4">
    <source>
        <dbReference type="ARBA" id="ARBA00023212"/>
    </source>
</evidence>
<dbReference type="GO" id="GO:0036038">
    <property type="term" value="C:MKS complex"/>
    <property type="evidence" value="ECO:0007669"/>
    <property type="project" value="TreeGrafter"/>
</dbReference>
<dbReference type="STRING" id="296587.C1EJA9"/>
<dbReference type="KEGG" id="mis:MICPUN_64869"/>
<dbReference type="PROSITE" id="PS51381">
    <property type="entry name" value="C2_B9"/>
    <property type="match status" value="1"/>
</dbReference>
<evidence type="ECO:0000256" key="7">
    <source>
        <dbReference type="SAM" id="MobiDB-lite"/>
    </source>
</evidence>
<evidence type="ECO:0000313" key="8">
    <source>
        <dbReference type="EMBL" id="ACO68153.1"/>
    </source>
</evidence>
<evidence type="ECO:0000256" key="1">
    <source>
        <dbReference type="ARBA" id="ARBA00004120"/>
    </source>
</evidence>
<keyword evidence="5" id="KW-0966">Cell projection</keyword>
<accession>C1EJA9</accession>
<name>C1EJA9_MICCC</name>
<keyword evidence="3" id="KW-0970">Cilium biogenesis/degradation</keyword>
<evidence type="ECO:0000313" key="9">
    <source>
        <dbReference type="Proteomes" id="UP000002009"/>
    </source>
</evidence>
<dbReference type="GeneID" id="8249682"/>
<evidence type="ECO:0000256" key="3">
    <source>
        <dbReference type="ARBA" id="ARBA00022794"/>
    </source>
</evidence>
<evidence type="ECO:0000256" key="5">
    <source>
        <dbReference type="ARBA" id="ARBA00023273"/>
    </source>
</evidence>
<dbReference type="PANTHER" id="PTHR12968:SF2">
    <property type="entry name" value="B9 DOMAIN-CONTAINING PROTEIN 2"/>
    <property type="match status" value="1"/>
</dbReference>
<feature type="compositionally biased region" description="Gly residues" evidence="7">
    <location>
        <begin position="372"/>
        <end position="388"/>
    </location>
</feature>
<dbReference type="AlphaFoldDB" id="C1EJA9"/>
<reference evidence="8 9" key="1">
    <citation type="journal article" date="2009" name="Science">
        <title>Green evolution and dynamic adaptations revealed by genomes of the marine picoeukaryotes Micromonas.</title>
        <authorList>
            <person name="Worden A.Z."/>
            <person name="Lee J.H."/>
            <person name="Mock T."/>
            <person name="Rouze P."/>
            <person name="Simmons M.P."/>
            <person name="Aerts A.L."/>
            <person name="Allen A.E."/>
            <person name="Cuvelier M.L."/>
            <person name="Derelle E."/>
            <person name="Everett M.V."/>
            <person name="Foulon E."/>
            <person name="Grimwood J."/>
            <person name="Gundlach H."/>
            <person name="Henrissat B."/>
            <person name="Napoli C."/>
            <person name="McDonald S.M."/>
            <person name="Parker M.S."/>
            <person name="Rombauts S."/>
            <person name="Salamov A."/>
            <person name="Von Dassow P."/>
            <person name="Badger J.H."/>
            <person name="Coutinho P.M."/>
            <person name="Demir E."/>
            <person name="Dubchak I."/>
            <person name="Gentemann C."/>
            <person name="Eikrem W."/>
            <person name="Gready J.E."/>
            <person name="John U."/>
            <person name="Lanier W."/>
            <person name="Lindquist E.A."/>
            <person name="Lucas S."/>
            <person name="Mayer K.F."/>
            <person name="Moreau H."/>
            <person name="Not F."/>
            <person name="Otillar R."/>
            <person name="Panaud O."/>
            <person name="Pangilinan J."/>
            <person name="Paulsen I."/>
            <person name="Piegu B."/>
            <person name="Poliakov A."/>
            <person name="Robbens S."/>
            <person name="Schmutz J."/>
            <person name="Toulza E."/>
            <person name="Wyss T."/>
            <person name="Zelensky A."/>
            <person name="Zhou K."/>
            <person name="Armbrust E.V."/>
            <person name="Bhattacharya D."/>
            <person name="Goodenough U.W."/>
            <person name="Van de Peer Y."/>
            <person name="Grigoriev I.V."/>
        </authorList>
    </citation>
    <scope>NUCLEOTIDE SEQUENCE [LARGE SCALE GENOMIC DNA]</scope>
    <source>
        <strain evidence="9">RCC299 / NOUM17</strain>
    </source>
</reference>
<dbReference type="Pfam" id="PF07162">
    <property type="entry name" value="B9-C2"/>
    <property type="match status" value="1"/>
</dbReference>
<dbReference type="InterPro" id="IPR010796">
    <property type="entry name" value="C2_B9-type_dom"/>
</dbReference>
<dbReference type="Proteomes" id="UP000002009">
    <property type="component" value="Chromosome 16"/>
</dbReference>
<dbReference type="eggNOG" id="KOG4028">
    <property type="taxonomic scope" value="Eukaryota"/>
</dbReference>
<dbReference type="EMBL" id="CP001334">
    <property type="protein sequence ID" value="ACO68153.1"/>
    <property type="molecule type" value="Genomic_DNA"/>
</dbReference>
<organism evidence="8 9">
    <name type="scientific">Micromonas commoda (strain RCC299 / NOUM17 / CCMP2709)</name>
    <name type="common">Picoplanktonic green alga</name>
    <dbReference type="NCBI Taxonomy" id="296587"/>
    <lineage>
        <taxon>Eukaryota</taxon>
        <taxon>Viridiplantae</taxon>
        <taxon>Chlorophyta</taxon>
        <taxon>Mamiellophyceae</taxon>
        <taxon>Mamiellales</taxon>
        <taxon>Mamiellaceae</taxon>
        <taxon>Micromonas</taxon>
    </lineage>
</organism>
<dbReference type="OMA" id="VWARQER"/>
<feature type="region of interest" description="Disordered" evidence="7">
    <location>
        <begin position="228"/>
        <end position="419"/>
    </location>
</feature>
<keyword evidence="2" id="KW-0963">Cytoplasm</keyword>
<sequence>MVRSPLRGALSASQSVEVKPDTAEVVFLGEILGATGFKDTCVHGGVMCRWQVVHGEHWNLERGERGGATQASEPSAHGGELAAWSHPLQMQFSTTSVQGWPKLVFAVYERDGWAQTDAFAAYGVCNLPLTPGFHDVEAHCWRANNRNARMSEEIAALFAGARAELDGWKRCVIRREELYASPAVTVGMGSVHLQVNVLAKNLDISGLHVGGVSASAAADKARRAALRARAGLAASPGGKENDPTDSPMSSPRNWPGSPEQASGVASVRRAVGGEGSGGEPSLPSSHRRAGRFSAPGGAGVTPDSAAPRRSFRSSVSAVSAATDAFGAGGRRARGGGGGQLGGASYGGGVASSALSERRAERTSSGASAYGPPVGGSVGASGYGGGGVGSFAHQREQIEDEPLNQPGGRRSRAFARGGGY</sequence>
<dbReference type="OrthoDB" id="184109at2759"/>
<dbReference type="PANTHER" id="PTHR12968">
    <property type="entry name" value="B9 DOMAIN-CONTAINING"/>
    <property type="match status" value="1"/>
</dbReference>
<dbReference type="InParanoid" id="C1EJA9"/>
<protein>
    <recommendedName>
        <fullName evidence="6">B9 domain-containing protein 2</fullName>
    </recommendedName>
</protein>
<feature type="compositionally biased region" description="Gly residues" evidence="7">
    <location>
        <begin position="326"/>
        <end position="349"/>
    </location>
</feature>
<keyword evidence="9" id="KW-1185">Reference proteome</keyword>
<comment type="subcellular location">
    <subcellularLocation>
        <location evidence="1">Cytoplasm</location>
        <location evidence="1">Cytoskeleton</location>
        <location evidence="1">Cilium basal body</location>
    </subcellularLocation>
</comment>
<feature type="compositionally biased region" description="Low complexity" evidence="7">
    <location>
        <begin position="302"/>
        <end position="325"/>
    </location>
</feature>
<evidence type="ECO:0000256" key="6">
    <source>
        <dbReference type="ARBA" id="ARBA00039272"/>
    </source>
</evidence>